<dbReference type="RefSeq" id="WP_069152621.1">
    <property type="nucleotide sequence ID" value="NZ_JAWYUW010000011.1"/>
</dbReference>
<dbReference type="Proteomes" id="UP000094067">
    <property type="component" value="Unassembled WGS sequence"/>
</dbReference>
<name>A0A1E3ADI6_9FIRM</name>
<comment type="caution">
    <text evidence="3">The sequence shown here is derived from an EMBL/GenBank/DDBJ whole genome shotgun (WGS) entry which is preliminary data.</text>
</comment>
<evidence type="ECO:0000256" key="1">
    <source>
        <dbReference type="SAM" id="Phobius"/>
    </source>
</evidence>
<keyword evidence="1" id="KW-1133">Transmembrane helix</keyword>
<keyword evidence="3" id="KW-0808">Transferase</keyword>
<sequence length="296" mass="34554">MSWGGITGDISFAVKKIKKIYPLHLITLLAVAAMILLSNIVHSNFDWNQIGYFLSNIFLVQSWLPFSEGYFSFNAVSWYLSNALFLYFMFPRFLRIIRKNKVRAMQITTASVVLQLLIAVLLFKSPDVWFSENITKWITYICPLYRVGDFLVGCMTGYMFLKRKDRLDSKVSTIIEAAILIIVVYQIYIYTKYDFWQAYKFDLFWIPISTVFIFVFASCNGWISKTFSRNRILILIGDVSAQSFLIHKIVIEFCKLFMSNKVVLTMISFIGTLICSVIYLKIEYFIMCKIKVTDER</sequence>
<gene>
    <name evidence="3" type="ORF">BEI61_02702</name>
    <name evidence="4" type="ORF">BEI63_05070</name>
</gene>
<dbReference type="Proteomes" id="UP000094869">
    <property type="component" value="Unassembled WGS sequence"/>
</dbReference>
<feature type="transmembrane region" description="Helical" evidence="1">
    <location>
        <begin position="203"/>
        <end position="223"/>
    </location>
</feature>
<feature type="domain" description="Acyltransferase 3" evidence="2">
    <location>
        <begin position="9"/>
        <end position="279"/>
    </location>
</feature>
<evidence type="ECO:0000313" key="6">
    <source>
        <dbReference type="Proteomes" id="UP000094869"/>
    </source>
</evidence>
<evidence type="ECO:0000313" key="4">
    <source>
        <dbReference type="EMBL" id="ODR59906.1"/>
    </source>
</evidence>
<organism evidence="3 5">
    <name type="scientific">Eisenbergiella tayi</name>
    <dbReference type="NCBI Taxonomy" id="1432052"/>
    <lineage>
        <taxon>Bacteria</taxon>
        <taxon>Bacillati</taxon>
        <taxon>Bacillota</taxon>
        <taxon>Clostridia</taxon>
        <taxon>Lachnospirales</taxon>
        <taxon>Lachnospiraceae</taxon>
        <taxon>Eisenbergiella</taxon>
    </lineage>
</organism>
<feature type="transmembrane region" description="Helical" evidence="1">
    <location>
        <begin position="173"/>
        <end position="191"/>
    </location>
</feature>
<keyword evidence="3" id="KW-0012">Acyltransferase</keyword>
<dbReference type="AlphaFoldDB" id="A0A1E3ADI6"/>
<accession>A0A1E3ADI6</accession>
<keyword evidence="6" id="KW-1185">Reference proteome</keyword>
<feature type="transmembrane region" description="Helical" evidence="1">
    <location>
        <begin position="70"/>
        <end position="90"/>
    </location>
</feature>
<feature type="transmembrane region" description="Helical" evidence="1">
    <location>
        <begin position="262"/>
        <end position="282"/>
    </location>
</feature>
<feature type="transmembrane region" description="Helical" evidence="1">
    <location>
        <begin position="102"/>
        <end position="123"/>
    </location>
</feature>
<feature type="transmembrane region" description="Helical" evidence="1">
    <location>
        <begin position="143"/>
        <end position="161"/>
    </location>
</feature>
<reference evidence="4 6" key="2">
    <citation type="submission" date="2016-08" db="EMBL/GenBank/DDBJ databases">
        <title>Characterization of Isolates of Eisenbergiella tayi Derived from Blood Cultures, Using Whole Genome Sequencing.</title>
        <authorList>
            <person name="Bernier A.-M."/>
            <person name="Burdz T."/>
            <person name="Wiebe D."/>
            <person name="Bernard K."/>
        </authorList>
    </citation>
    <scope>NUCLEOTIDE SEQUENCE [LARGE SCALE GENOMIC DNA]</scope>
    <source>
        <strain evidence="4 6">NML120146</strain>
    </source>
</reference>
<reference evidence="3 5" key="1">
    <citation type="submission" date="2016-07" db="EMBL/GenBank/DDBJ databases">
        <title>Characterization of isolates of Eisenbergiella tayi derived from blood cultures, using whole genome sequencing.</title>
        <authorList>
            <person name="Burdz T."/>
            <person name="Wiebe D."/>
            <person name="Huynh C."/>
            <person name="Bernard K."/>
        </authorList>
    </citation>
    <scope>NUCLEOTIDE SEQUENCE [LARGE SCALE GENOMIC DNA]</scope>
    <source>
        <strain evidence="3 5">NML 110608</strain>
    </source>
</reference>
<dbReference type="GO" id="GO:0016747">
    <property type="term" value="F:acyltransferase activity, transferring groups other than amino-acyl groups"/>
    <property type="evidence" value="ECO:0007669"/>
    <property type="project" value="InterPro"/>
</dbReference>
<evidence type="ECO:0000313" key="3">
    <source>
        <dbReference type="EMBL" id="ODM06812.1"/>
    </source>
</evidence>
<protein>
    <submittedName>
        <fullName evidence="3">Acyltransferase family protein</fullName>
    </submittedName>
</protein>
<dbReference type="InterPro" id="IPR002656">
    <property type="entry name" value="Acyl_transf_3_dom"/>
</dbReference>
<dbReference type="Pfam" id="PF01757">
    <property type="entry name" value="Acyl_transf_3"/>
    <property type="match status" value="1"/>
</dbReference>
<proteinExistence type="predicted"/>
<dbReference type="EMBL" id="MEHD01000013">
    <property type="protein sequence ID" value="ODR59906.1"/>
    <property type="molecule type" value="Genomic_DNA"/>
</dbReference>
<feature type="transmembrane region" description="Helical" evidence="1">
    <location>
        <begin position="21"/>
        <end position="41"/>
    </location>
</feature>
<keyword evidence="1" id="KW-0472">Membrane</keyword>
<keyword evidence="1" id="KW-0812">Transmembrane</keyword>
<evidence type="ECO:0000313" key="5">
    <source>
        <dbReference type="Proteomes" id="UP000094067"/>
    </source>
</evidence>
<feature type="transmembrane region" description="Helical" evidence="1">
    <location>
        <begin position="232"/>
        <end position="250"/>
    </location>
</feature>
<evidence type="ECO:0000259" key="2">
    <source>
        <dbReference type="Pfam" id="PF01757"/>
    </source>
</evidence>
<dbReference type="EMBL" id="MCGH01000002">
    <property type="protein sequence ID" value="ODM06812.1"/>
    <property type="molecule type" value="Genomic_DNA"/>
</dbReference>